<dbReference type="EMBL" id="MT143659">
    <property type="protein sequence ID" value="QJA99619.1"/>
    <property type="molecule type" value="Genomic_DNA"/>
</dbReference>
<dbReference type="EMBL" id="MT141465">
    <property type="protein sequence ID" value="QJA62249.1"/>
    <property type="molecule type" value="Genomic_DNA"/>
</dbReference>
<accession>A0A6M3M0B2</accession>
<protein>
    <submittedName>
        <fullName evidence="3">Uncharacterized protein</fullName>
    </submittedName>
</protein>
<keyword evidence="1" id="KW-1133">Transmembrane helix</keyword>
<gene>
    <name evidence="3" type="ORF">MM171A00957_0006</name>
    <name evidence="4" type="ORF">MM171B00878_0002</name>
    <name evidence="2" type="ORF">MM415B00808_0034</name>
</gene>
<feature type="transmembrane region" description="Helical" evidence="1">
    <location>
        <begin position="15"/>
        <end position="41"/>
    </location>
</feature>
<organism evidence="3">
    <name type="scientific">viral metagenome</name>
    <dbReference type="NCBI Taxonomy" id="1070528"/>
    <lineage>
        <taxon>unclassified sequences</taxon>
        <taxon>metagenomes</taxon>
        <taxon>organismal metagenomes</taxon>
    </lineage>
</organism>
<reference evidence="3" key="1">
    <citation type="submission" date="2020-03" db="EMBL/GenBank/DDBJ databases">
        <title>The deep terrestrial virosphere.</title>
        <authorList>
            <person name="Holmfeldt K."/>
            <person name="Nilsson E."/>
            <person name="Simone D."/>
            <person name="Lopez-Fernandez M."/>
            <person name="Wu X."/>
            <person name="de Brujin I."/>
            <person name="Lundin D."/>
            <person name="Andersson A."/>
            <person name="Bertilsson S."/>
            <person name="Dopson M."/>
        </authorList>
    </citation>
    <scope>NUCLEOTIDE SEQUENCE</scope>
    <source>
        <strain evidence="3">MM171A00957</strain>
        <strain evidence="4">MM171B00878</strain>
        <strain evidence="2">MM415B00808</strain>
    </source>
</reference>
<sequence>MALILSDINLLCKLVLIYGVFLVFNLGFIYFVIRLVFFAFLKKIDPKNAVEIPITFDWVKRERQAKRYAKSVEGLS</sequence>
<evidence type="ECO:0000313" key="2">
    <source>
        <dbReference type="EMBL" id="QJA62249.1"/>
    </source>
</evidence>
<evidence type="ECO:0000313" key="4">
    <source>
        <dbReference type="EMBL" id="QJB03138.1"/>
    </source>
</evidence>
<evidence type="ECO:0000256" key="1">
    <source>
        <dbReference type="SAM" id="Phobius"/>
    </source>
</evidence>
<evidence type="ECO:0000313" key="3">
    <source>
        <dbReference type="EMBL" id="QJA99619.1"/>
    </source>
</evidence>
<keyword evidence="1" id="KW-0472">Membrane</keyword>
<keyword evidence="1" id="KW-0812">Transmembrane</keyword>
<proteinExistence type="predicted"/>
<name>A0A6M3M0B2_9ZZZZ</name>
<dbReference type="EMBL" id="MT143827">
    <property type="protein sequence ID" value="QJB03138.1"/>
    <property type="molecule type" value="Genomic_DNA"/>
</dbReference>
<dbReference type="AlphaFoldDB" id="A0A6M3M0B2"/>